<feature type="chain" id="PRO_5042583630" evidence="1">
    <location>
        <begin position="20"/>
        <end position="268"/>
    </location>
</feature>
<dbReference type="GeneID" id="59809537"/>
<feature type="signal peptide" evidence="1">
    <location>
        <begin position="1"/>
        <end position="19"/>
    </location>
</feature>
<comment type="caution">
    <text evidence="2">The sequence shown here is derived from an EMBL/GenBank/DDBJ whole genome shotgun (WGS) entry which is preliminary data.</text>
</comment>
<evidence type="ECO:0000313" key="3">
    <source>
        <dbReference type="Proteomes" id="UP001205035"/>
    </source>
</evidence>
<gene>
    <name evidence="2" type="ORF">NE651_02665</name>
</gene>
<accession>A0AAJ1CC13</accession>
<proteinExistence type="predicted"/>
<organism evidence="2 3">
    <name type="scientific">Alistipes onderdonkii</name>
    <dbReference type="NCBI Taxonomy" id="328813"/>
    <lineage>
        <taxon>Bacteria</taxon>
        <taxon>Pseudomonadati</taxon>
        <taxon>Bacteroidota</taxon>
        <taxon>Bacteroidia</taxon>
        <taxon>Bacteroidales</taxon>
        <taxon>Rikenellaceae</taxon>
        <taxon>Alistipes</taxon>
    </lineage>
</organism>
<dbReference type="AlphaFoldDB" id="A0AAJ1CC13"/>
<dbReference type="RefSeq" id="WP_117508373.1">
    <property type="nucleotide sequence ID" value="NZ_JANGBQ010000003.1"/>
</dbReference>
<sequence length="268" mass="30856">MVKLAISLLFVGLTLTGMAQEKVYQVDELSVINYGDGRLLFRQYDKDNTPLNGSHRIIDGYRSEYILAEFKDGMYNGDYKYFKNNRLKEEGTYKEGRKDGVYKEYYSDGVALKKEAPFKEGKLNGIVKTYYTNGKLETEKGYAMSIEDGVERDYDYESGEITTNRNYKNGVLHGSQIAHYGSNIGDFIQRVTYENGKMTGSFSEIFTDGTIKKTGKYNKDGEKDGEWLERDDFPNDKGKFSGKRTLYKDGEIIKEEIIKDFVKFQQKK</sequence>
<keyword evidence="1" id="KW-0732">Signal</keyword>
<dbReference type="Gene3D" id="2.20.110.10">
    <property type="entry name" value="Histone H3 K4-specific methyltransferase SET7/9 N-terminal domain"/>
    <property type="match status" value="1"/>
</dbReference>
<reference evidence="2" key="1">
    <citation type="submission" date="2022-06" db="EMBL/GenBank/DDBJ databases">
        <title>Isolation of gut microbiota from human fecal samples.</title>
        <authorList>
            <person name="Pamer E.G."/>
            <person name="Barat B."/>
            <person name="Waligurski E."/>
            <person name="Medina S."/>
            <person name="Paddock L."/>
            <person name="Mostad J."/>
        </authorList>
    </citation>
    <scope>NUCLEOTIDE SEQUENCE</scope>
    <source>
        <strain evidence="2">DFI.6.22</strain>
    </source>
</reference>
<evidence type="ECO:0000256" key="1">
    <source>
        <dbReference type="SAM" id="SignalP"/>
    </source>
</evidence>
<evidence type="ECO:0000313" key="2">
    <source>
        <dbReference type="EMBL" id="MCQ5081788.1"/>
    </source>
</evidence>
<name>A0AAJ1CC13_9BACT</name>
<dbReference type="Proteomes" id="UP001205035">
    <property type="component" value="Unassembled WGS sequence"/>
</dbReference>
<dbReference type="Gene3D" id="3.90.930.1">
    <property type="match status" value="1"/>
</dbReference>
<dbReference type="SUPFAM" id="SSF82185">
    <property type="entry name" value="Histone H3 K4-specific methyltransferase SET7/9 N-terminal domain"/>
    <property type="match status" value="1"/>
</dbReference>
<dbReference type="EMBL" id="JANGBQ010000003">
    <property type="protein sequence ID" value="MCQ5081788.1"/>
    <property type="molecule type" value="Genomic_DNA"/>
</dbReference>
<protein>
    <submittedName>
        <fullName evidence="2">Toxin-antitoxin system YwqK family antitoxin</fullName>
    </submittedName>
</protein>